<reference evidence="1 2" key="1">
    <citation type="submission" date="2019-07" db="EMBL/GenBank/DDBJ databases">
        <authorList>
            <person name="Park Y.J."/>
            <person name="Jeong S.E."/>
            <person name="Jung H.S."/>
        </authorList>
    </citation>
    <scope>NUCLEOTIDE SEQUENCE [LARGE SCALE GENOMIC DNA]</scope>
    <source>
        <strain evidence="2">P16(2019)</strain>
    </source>
</reference>
<evidence type="ECO:0000313" key="2">
    <source>
        <dbReference type="Proteomes" id="UP000318521"/>
    </source>
</evidence>
<dbReference type="InterPro" id="IPR016783">
    <property type="entry name" value="Biofilm_formation_YmcA"/>
</dbReference>
<dbReference type="Pfam" id="PF06133">
    <property type="entry name" value="Com_YlbF"/>
    <property type="match status" value="1"/>
</dbReference>
<comment type="caution">
    <text evidence="1">The sequence shown here is derived from an EMBL/GenBank/DDBJ whole genome shotgun (WGS) entry which is preliminary data.</text>
</comment>
<dbReference type="AlphaFoldDB" id="A0A553ZYG3"/>
<dbReference type="InterPro" id="IPR052767">
    <property type="entry name" value="Bact_com_dev_regulator"/>
</dbReference>
<dbReference type="EMBL" id="VLXZ01000006">
    <property type="protein sequence ID" value="TSB46482.1"/>
    <property type="molecule type" value="Genomic_DNA"/>
</dbReference>
<evidence type="ECO:0000313" key="1">
    <source>
        <dbReference type="EMBL" id="TSB46482.1"/>
    </source>
</evidence>
<dbReference type="RefSeq" id="WP_143848929.1">
    <property type="nucleotide sequence ID" value="NZ_VLXZ01000006.1"/>
</dbReference>
<gene>
    <name evidence="1" type="ORF">FN960_11825</name>
</gene>
<dbReference type="PIRSF" id="PIRSF021287">
    <property type="entry name" value="Biofilm_formation_YmcA"/>
    <property type="match status" value="1"/>
</dbReference>
<dbReference type="InterPro" id="IPR010368">
    <property type="entry name" value="Com_YlbF"/>
</dbReference>
<name>A0A553ZYG3_9BACI</name>
<dbReference type="Proteomes" id="UP000318521">
    <property type="component" value="Unassembled WGS sequence"/>
</dbReference>
<evidence type="ECO:0008006" key="3">
    <source>
        <dbReference type="Google" id="ProtNLM"/>
    </source>
</evidence>
<sequence length="136" mass="15818">MEKLYSKDEVRQKARELAKMVAESEEVDFYKRAETQVNDHLRIQELIAQIKKNQKEAVNLKHYGKTEALKAVEEKIDELHQEIDDIPLVQEFKRSQIEVNYLLQMISNTISKTVTDEIIISTDGDLIKGRTVKSPF</sequence>
<accession>A0A553ZYG3</accession>
<proteinExistence type="predicted"/>
<dbReference type="Gene3D" id="1.20.1500.10">
    <property type="entry name" value="YheA/YmcA-like"/>
    <property type="match status" value="1"/>
</dbReference>
<dbReference type="PANTHER" id="PTHR38448:SF1">
    <property type="entry name" value="YLBF FAMILY REGULATOR"/>
    <property type="match status" value="1"/>
</dbReference>
<dbReference type="InterPro" id="IPR023378">
    <property type="entry name" value="YheA/YmcA-like_dom_sf"/>
</dbReference>
<protein>
    <recommendedName>
        <fullName evidence="3">YlbF family regulator</fullName>
    </recommendedName>
</protein>
<dbReference type="SUPFAM" id="SSF158622">
    <property type="entry name" value="YheA/YmcA-like"/>
    <property type="match status" value="1"/>
</dbReference>
<keyword evidence="2" id="KW-1185">Reference proteome</keyword>
<organism evidence="1 2">
    <name type="scientific">Alkalicoccobacillus porphyridii</name>
    <dbReference type="NCBI Taxonomy" id="2597270"/>
    <lineage>
        <taxon>Bacteria</taxon>
        <taxon>Bacillati</taxon>
        <taxon>Bacillota</taxon>
        <taxon>Bacilli</taxon>
        <taxon>Bacillales</taxon>
        <taxon>Bacillaceae</taxon>
        <taxon>Alkalicoccobacillus</taxon>
    </lineage>
</organism>
<dbReference type="OrthoDB" id="2167788at2"/>
<dbReference type="PANTHER" id="PTHR38448">
    <property type="entry name" value="REGULATORY PROTEIN YLBF-RELATED"/>
    <property type="match status" value="1"/>
</dbReference>